<dbReference type="InterPro" id="IPR036871">
    <property type="entry name" value="PX_dom_sf"/>
</dbReference>
<feature type="region of interest" description="Disordered" evidence="4">
    <location>
        <begin position="882"/>
        <end position="1021"/>
    </location>
</feature>
<dbReference type="Pfam" id="PF00018">
    <property type="entry name" value="SH3_1"/>
    <property type="match status" value="4"/>
</dbReference>
<dbReference type="PANTHER" id="PTHR15706:SF2">
    <property type="entry name" value="SH3 AND PX DOMAIN-CONTAINING PROTEIN 2A"/>
    <property type="match status" value="1"/>
</dbReference>
<feature type="compositionally biased region" description="Basic residues" evidence="4">
    <location>
        <begin position="338"/>
        <end position="352"/>
    </location>
</feature>
<dbReference type="CDD" id="cd12016">
    <property type="entry name" value="SH3_Tks_2"/>
    <property type="match status" value="1"/>
</dbReference>
<feature type="compositionally biased region" description="Basic and acidic residues" evidence="4">
    <location>
        <begin position="688"/>
        <end position="706"/>
    </location>
</feature>
<dbReference type="Gene3D" id="2.30.30.40">
    <property type="entry name" value="SH3 Domains"/>
    <property type="match status" value="5"/>
</dbReference>
<dbReference type="SUPFAM" id="SSF50044">
    <property type="entry name" value="SH3-domain"/>
    <property type="match status" value="5"/>
</dbReference>
<protein>
    <recommendedName>
        <fullName evidence="8">SH3 and PX domain-containing protein 2A</fullName>
    </recommendedName>
</protein>
<dbReference type="Gene3D" id="3.30.1520.10">
    <property type="entry name" value="Phox-like domain"/>
    <property type="match status" value="1"/>
</dbReference>
<feature type="compositionally biased region" description="Basic and acidic residues" evidence="4">
    <location>
        <begin position="353"/>
        <end position="363"/>
    </location>
</feature>
<proteinExistence type="predicted"/>
<dbReference type="PROSITE" id="PS50002">
    <property type="entry name" value="SH3"/>
    <property type="match status" value="4"/>
</dbReference>
<evidence type="ECO:0000256" key="2">
    <source>
        <dbReference type="ARBA" id="ARBA00022737"/>
    </source>
</evidence>
<dbReference type="InterPro" id="IPR051228">
    <property type="entry name" value="NADPH_Oxidase/PX-Domain"/>
</dbReference>
<feature type="region of interest" description="Disordered" evidence="4">
    <location>
        <begin position="461"/>
        <end position="486"/>
    </location>
</feature>
<feature type="compositionally biased region" description="Basic and acidic residues" evidence="4">
    <location>
        <begin position="288"/>
        <end position="298"/>
    </location>
</feature>
<evidence type="ECO:0000256" key="1">
    <source>
        <dbReference type="ARBA" id="ARBA00022443"/>
    </source>
</evidence>
<evidence type="ECO:0008006" key="8">
    <source>
        <dbReference type="Google" id="ProtNLM"/>
    </source>
</evidence>
<feature type="domain" description="SH3" evidence="5">
    <location>
        <begin position="756"/>
        <end position="815"/>
    </location>
</feature>
<feature type="compositionally biased region" description="Polar residues" evidence="4">
    <location>
        <begin position="1118"/>
        <end position="1135"/>
    </location>
</feature>
<dbReference type="PANTHER" id="PTHR15706">
    <property type="entry name" value="SH3 MULTIPLE DOMAIN"/>
    <property type="match status" value="1"/>
</dbReference>
<evidence type="ECO:0000313" key="7">
    <source>
        <dbReference type="EMBL" id="EEN59804.1"/>
    </source>
</evidence>
<feature type="compositionally biased region" description="Polar residues" evidence="4">
    <location>
        <begin position="576"/>
        <end position="589"/>
    </location>
</feature>
<dbReference type="FunFam" id="2.30.30.40:FF:000042">
    <property type="entry name" value="SH3 and PX domain-containing protein 2A"/>
    <property type="match status" value="1"/>
</dbReference>
<dbReference type="SMART" id="SM00326">
    <property type="entry name" value="SH3"/>
    <property type="match status" value="5"/>
</dbReference>
<feature type="domain" description="SH3" evidence="5">
    <location>
        <begin position="182"/>
        <end position="241"/>
    </location>
</feature>
<dbReference type="FunFam" id="2.30.30.40:FF:000020">
    <property type="entry name" value="SH3 and PX domain-containing protein 2A"/>
    <property type="match status" value="1"/>
</dbReference>
<feature type="compositionally biased region" description="Basic and acidic residues" evidence="4">
    <location>
        <begin position="665"/>
        <end position="679"/>
    </location>
</feature>
<dbReference type="GO" id="GO:0035091">
    <property type="term" value="F:phosphatidylinositol binding"/>
    <property type="evidence" value="ECO:0007669"/>
    <property type="project" value="InterPro"/>
</dbReference>
<dbReference type="STRING" id="7739.C3YIT0"/>
<dbReference type="FunCoup" id="C3YIT0">
    <property type="interactions" value="75"/>
</dbReference>
<dbReference type="CDD" id="cd12017">
    <property type="entry name" value="SH3_Tks_3"/>
    <property type="match status" value="1"/>
</dbReference>
<feature type="domain" description="SH3" evidence="5">
    <location>
        <begin position="403"/>
        <end position="464"/>
    </location>
</feature>
<organism>
    <name type="scientific">Branchiostoma floridae</name>
    <name type="common">Florida lancelet</name>
    <name type="synonym">Amphioxus</name>
    <dbReference type="NCBI Taxonomy" id="7739"/>
    <lineage>
        <taxon>Eukaryota</taxon>
        <taxon>Metazoa</taxon>
        <taxon>Chordata</taxon>
        <taxon>Cephalochordata</taxon>
        <taxon>Leptocardii</taxon>
        <taxon>Amphioxiformes</taxon>
        <taxon>Branchiostomatidae</taxon>
        <taxon>Branchiostoma</taxon>
    </lineage>
</organism>
<evidence type="ECO:0000256" key="4">
    <source>
        <dbReference type="SAM" id="MobiDB-lite"/>
    </source>
</evidence>
<keyword evidence="1 3" id="KW-0728">SH3 domain</keyword>
<feature type="region of interest" description="Disordered" evidence="4">
    <location>
        <begin position="1039"/>
        <end position="1179"/>
    </location>
</feature>
<feature type="compositionally biased region" description="Basic and acidic residues" evidence="4">
    <location>
        <begin position="999"/>
        <end position="1021"/>
    </location>
</feature>
<feature type="region of interest" description="Disordered" evidence="4">
    <location>
        <begin position="498"/>
        <end position="724"/>
    </location>
</feature>
<feature type="domain" description="SH3" evidence="5">
    <location>
        <begin position="111"/>
        <end position="170"/>
    </location>
</feature>
<evidence type="ECO:0000256" key="3">
    <source>
        <dbReference type="PROSITE-ProRule" id="PRU00192"/>
    </source>
</evidence>
<keyword evidence="2" id="KW-0677">Repeat</keyword>
<dbReference type="InterPro" id="IPR001683">
    <property type="entry name" value="PX_dom"/>
</dbReference>
<dbReference type="FunFam" id="2.30.30.40:FF:000082">
    <property type="entry name" value="SH3 and PX domain-containing protein 2B"/>
    <property type="match status" value="1"/>
</dbReference>
<sequence>MSSCTLYLLQVTLLEKFPDEGGKNDPRQRIIPFLPGKKLIGRSHIREVAVKRLKPIDEYCRALIRLPTNISECGEVLNFFETTREDIDPPKEDNMKEKKNKKMAESISEPLLLDQYIVIADYEKSQPTEMSVKAGTTVDVIEKNENGWWFVTVEDEQGWVPATFLDRADGLTEEITRRSRAGEGEQYVTTNAYNARGGDEVGFDRGVNVEVLEKNLEGWWYIRYQDVEGWAPSTYLEKPRDKSAVSMVPTEIIGSALEVSNLPNLANHRRASNDARSGSSGSTTPEKGSPRLDNRKSAAELSTNERNGNHETANQEIERTVRSRPTALPLKPSENKKKDKQRGKSPKRPGVVKRKEPPPRRDSIAMFMFPSVCAVAPPVLMEKQPQVTEQKRPPVRPPPPQLEKEVEYVTLADFQATMQDGISFQEGEKLKVIEKSPSGWWFVTTGEAGTEGWAPASYIERRERPKKPPPPISNTTAVPKPAFSPPVSPVAKIVPAFEKPQLKRTPSDKSTVVKPKFSPPAPPVTQQSGREKDPSPVNGRKASPVLHIKETHQTSQEDRLSPSEDDPILPAIGQTDMLSEIQQVLASKQKNIKKSSPARKISPVRKSSPARKSSPVRKSSPARKSSPVRKSSPGPTRPTHHPPKTPQTKGWIEADSKDLPSSSEQHTEQGEDMLSEIHKVLAAKAKHVQSETKHEIHRTEVSKQKDEEENNNRQQKAKFVGISAKQATISAKEGEINAKHPTNGIPTKYDGEIIQDEEGIYVTCERYERQDTKEISFSKGQKAEVLEKNTSGWWFVRIGSKEGWAPSTYLGHDDKVEEEEVKYEDVVKAVPAKFRNGNDVTKHLPSENKKPTTVAFQKKATPPNKTATKDLEIKKQTRVTEVKARYSLPVKKTQSESNVSQSLPPKESIPQATSTESVLPVREGVTKFKATSARTSSPKGFQKQDTRKGSPKAKVLPKSASDHKSGKIERVPSLKERMGMLMEKTGGETTSSLSRIPKKRPEETKASRAKSIPDDIHQTDGEERFISVKERLGMLQGKIGPADTAATKSGKRFGTVDAKGQARPAAPTKTKPQLIRNKPAGAPARPKPPVFGNKPSVPQAKPTIQASKPIIPNKKPALTQSKPKLTLNHTRSSPPSLKIVGGGELNSVSPDVPSPFRPKSLTRMDSETSSLTSESSSLTTVTALDGDEHIYESVDDVMGHDGTIATEDNIYIAAASYHSDDAEMLSFDEGEELEVLEMHWNGWWYAAVDKRRNMAARQLSPLRTFLLFTAFVTLCGGQNTTSSSPTSANPPAAAAGSCSASGDPAVVSCSFDSLPTGQTYQTVAPHAAGGLQGYYNLMSSFVRTIQPTEAFRKYTLGTKTRHLTCAWATAY</sequence>
<feature type="compositionally biased region" description="Polar residues" evidence="4">
    <location>
        <begin position="274"/>
        <end position="286"/>
    </location>
</feature>
<dbReference type="EMBL" id="GG666516">
    <property type="protein sequence ID" value="EEN59804.1"/>
    <property type="molecule type" value="Genomic_DNA"/>
</dbReference>
<dbReference type="CDD" id="cd11856">
    <property type="entry name" value="SH3_p47phox_like"/>
    <property type="match status" value="1"/>
</dbReference>
<name>C3YIT0_BRAFL</name>
<evidence type="ECO:0000259" key="6">
    <source>
        <dbReference type="PROSITE" id="PS50195"/>
    </source>
</evidence>
<dbReference type="eggNOG" id="ENOG502QR1V">
    <property type="taxonomic scope" value="Eukaryota"/>
</dbReference>
<dbReference type="CDD" id="cd12015">
    <property type="entry name" value="SH3_Tks_1"/>
    <property type="match status" value="1"/>
</dbReference>
<dbReference type="InterPro" id="IPR001452">
    <property type="entry name" value="SH3_domain"/>
</dbReference>
<feature type="domain" description="PX" evidence="6">
    <location>
        <begin position="1"/>
        <end position="87"/>
    </location>
</feature>
<dbReference type="InParanoid" id="C3YIT0"/>
<feature type="region of interest" description="Disordered" evidence="4">
    <location>
        <begin position="269"/>
        <end position="364"/>
    </location>
</feature>
<feature type="compositionally biased region" description="Low complexity" evidence="4">
    <location>
        <begin position="1167"/>
        <end position="1179"/>
    </location>
</feature>
<accession>C3YIT0</accession>
<feature type="compositionally biased region" description="Polar residues" evidence="4">
    <location>
        <begin position="300"/>
        <end position="315"/>
    </location>
</feature>
<feature type="compositionally biased region" description="Basic and acidic residues" evidence="4">
    <location>
        <begin position="547"/>
        <end position="562"/>
    </location>
</feature>
<dbReference type="InterPro" id="IPR036028">
    <property type="entry name" value="SH3-like_dom_sf"/>
</dbReference>
<dbReference type="PROSITE" id="PS50195">
    <property type="entry name" value="PX"/>
    <property type="match status" value="1"/>
</dbReference>
<feature type="compositionally biased region" description="Basic and acidic residues" evidence="4">
    <location>
        <begin position="960"/>
        <end position="978"/>
    </location>
</feature>
<dbReference type="SUPFAM" id="SSF64268">
    <property type="entry name" value="PX domain"/>
    <property type="match status" value="1"/>
</dbReference>
<gene>
    <name evidence="7" type="ORF">BRAFLDRAFT_86624</name>
</gene>
<evidence type="ECO:0000259" key="5">
    <source>
        <dbReference type="PROSITE" id="PS50002"/>
    </source>
</evidence>
<reference evidence="7" key="1">
    <citation type="journal article" date="2008" name="Nature">
        <title>The amphioxus genome and the evolution of the chordate karyotype.</title>
        <authorList>
            <consortium name="US DOE Joint Genome Institute (JGI-PGF)"/>
            <person name="Putnam N.H."/>
            <person name="Butts T."/>
            <person name="Ferrier D.E.K."/>
            <person name="Furlong R.F."/>
            <person name="Hellsten U."/>
            <person name="Kawashima T."/>
            <person name="Robinson-Rechavi M."/>
            <person name="Shoguchi E."/>
            <person name="Terry A."/>
            <person name="Yu J.-K."/>
            <person name="Benito-Gutierrez E.L."/>
            <person name="Dubchak I."/>
            <person name="Garcia-Fernandez J."/>
            <person name="Gibson-Brown J.J."/>
            <person name="Grigoriev I.V."/>
            <person name="Horton A.C."/>
            <person name="de Jong P.J."/>
            <person name="Jurka J."/>
            <person name="Kapitonov V.V."/>
            <person name="Kohara Y."/>
            <person name="Kuroki Y."/>
            <person name="Lindquist E."/>
            <person name="Lucas S."/>
            <person name="Osoegawa K."/>
            <person name="Pennacchio L.A."/>
            <person name="Salamov A.A."/>
            <person name="Satou Y."/>
            <person name="Sauka-Spengler T."/>
            <person name="Schmutz J."/>
            <person name="Shin-I T."/>
            <person name="Toyoda A."/>
            <person name="Bronner-Fraser M."/>
            <person name="Fujiyama A."/>
            <person name="Holland L.Z."/>
            <person name="Holland P.W.H."/>
            <person name="Satoh N."/>
            <person name="Rokhsar D.S."/>
        </authorList>
    </citation>
    <scope>NUCLEOTIDE SEQUENCE [LARGE SCALE GENOMIC DNA]</scope>
    <source>
        <strain evidence="7">S238N-H82</strain>
        <tissue evidence="7">Testes</tissue>
    </source>
</reference>